<dbReference type="EMBL" id="JACHHG010000011">
    <property type="protein sequence ID" value="MBB6099354.1"/>
    <property type="molecule type" value="Genomic_DNA"/>
</dbReference>
<evidence type="ECO:0000313" key="1">
    <source>
        <dbReference type="EMBL" id="MBB6099354.1"/>
    </source>
</evidence>
<keyword evidence="2" id="KW-1185">Reference proteome</keyword>
<comment type="caution">
    <text evidence="1">The sequence shown here is derived from an EMBL/GenBank/DDBJ whole genome shotgun (WGS) entry which is preliminary data.</text>
</comment>
<dbReference type="Pfam" id="PF22397">
    <property type="entry name" value="NADAR-DarT1"/>
    <property type="match status" value="1"/>
</dbReference>
<dbReference type="InterPro" id="IPR053913">
    <property type="entry name" value="NADAR-DarT1"/>
</dbReference>
<sequence>MAERPVFVPSEQVPFVREVPVTFKWHPGMSRAQAQRSITELHSAAGEHGIGPVLEISSKSATRLGVDLSAFNLTFTAPDGRRVSVESAYQGSKVFAGDAGPYHDLYGKPSRDAKLDERVHGRSDIVAFDFYGQRWPAKPITAFYDWLYLYALRRNPALAGEVSQYAGFTDIAFNPQKSVACQARCAAMYVALKRQGRTGDILDEQQSFLELMELQVKRTAPVQESLF</sequence>
<evidence type="ECO:0000313" key="2">
    <source>
        <dbReference type="Proteomes" id="UP000569951"/>
    </source>
</evidence>
<name>A0A841I2V8_9DEIO</name>
<dbReference type="RefSeq" id="WP_183988111.1">
    <property type="nucleotide sequence ID" value="NZ_JACHHG010000011.1"/>
</dbReference>
<accession>A0A841I2V8</accession>
<reference evidence="1 2" key="1">
    <citation type="submission" date="2020-08" db="EMBL/GenBank/DDBJ databases">
        <title>Genomic Encyclopedia of Type Strains, Phase IV (KMG-IV): sequencing the most valuable type-strain genomes for metagenomic binning, comparative biology and taxonomic classification.</title>
        <authorList>
            <person name="Goeker M."/>
        </authorList>
    </citation>
    <scope>NUCLEOTIDE SEQUENCE [LARGE SCALE GENOMIC DNA]</scope>
    <source>
        <strain evidence="1 2">DSM 21458</strain>
    </source>
</reference>
<protein>
    <submittedName>
        <fullName evidence="1">Uncharacterized protein</fullName>
    </submittedName>
</protein>
<dbReference type="Proteomes" id="UP000569951">
    <property type="component" value="Unassembled WGS sequence"/>
</dbReference>
<gene>
    <name evidence="1" type="ORF">HNR42_002795</name>
</gene>
<organism evidence="1 2">
    <name type="scientific">Deinobacterium chartae</name>
    <dbReference type="NCBI Taxonomy" id="521158"/>
    <lineage>
        <taxon>Bacteria</taxon>
        <taxon>Thermotogati</taxon>
        <taxon>Deinococcota</taxon>
        <taxon>Deinococci</taxon>
        <taxon>Deinococcales</taxon>
        <taxon>Deinococcaceae</taxon>
        <taxon>Deinobacterium</taxon>
    </lineage>
</organism>
<proteinExistence type="predicted"/>
<dbReference type="AlphaFoldDB" id="A0A841I2V8"/>